<protein>
    <submittedName>
        <fullName evidence="7">Uncharacterized protein</fullName>
    </submittedName>
</protein>
<evidence type="ECO:0000313" key="8">
    <source>
        <dbReference type="Proteomes" id="UP001054252"/>
    </source>
</evidence>
<dbReference type="EMBL" id="BPVZ01000130">
    <property type="protein sequence ID" value="GKV38765.1"/>
    <property type="molecule type" value="Genomic_DNA"/>
</dbReference>
<name>A0AAV5LMX5_9ROSI</name>
<evidence type="ECO:0000256" key="2">
    <source>
        <dbReference type="ARBA" id="ARBA00010704"/>
    </source>
</evidence>
<comment type="similarity">
    <text evidence="2">Belongs to the VPS35L family.</text>
</comment>
<proteinExistence type="inferred from homology"/>
<accession>A0AAV5LMX5</accession>
<dbReference type="AlphaFoldDB" id="A0AAV5LMX5"/>
<evidence type="ECO:0000256" key="6">
    <source>
        <dbReference type="SAM" id="MobiDB-lite"/>
    </source>
</evidence>
<comment type="subcellular location">
    <subcellularLocation>
        <location evidence="1">Endosome</location>
    </subcellularLocation>
</comment>
<gene>
    <name evidence="7" type="ORF">SLEP1_g46642</name>
</gene>
<evidence type="ECO:0000256" key="5">
    <source>
        <dbReference type="ARBA" id="ARBA00022927"/>
    </source>
</evidence>
<feature type="region of interest" description="Disordered" evidence="6">
    <location>
        <begin position="1"/>
        <end position="48"/>
    </location>
</feature>
<dbReference type="Proteomes" id="UP001054252">
    <property type="component" value="Unassembled WGS sequence"/>
</dbReference>
<evidence type="ECO:0000256" key="1">
    <source>
        <dbReference type="ARBA" id="ARBA00004177"/>
    </source>
</evidence>
<keyword evidence="4" id="KW-0967">Endosome</keyword>
<reference evidence="7 8" key="1">
    <citation type="journal article" date="2021" name="Commun. Biol.">
        <title>The genome of Shorea leprosula (Dipterocarpaceae) highlights the ecological relevance of drought in aseasonal tropical rainforests.</title>
        <authorList>
            <person name="Ng K.K.S."/>
            <person name="Kobayashi M.J."/>
            <person name="Fawcett J.A."/>
            <person name="Hatakeyama M."/>
            <person name="Paape T."/>
            <person name="Ng C.H."/>
            <person name="Ang C.C."/>
            <person name="Tnah L.H."/>
            <person name="Lee C.T."/>
            <person name="Nishiyama T."/>
            <person name="Sese J."/>
            <person name="O'Brien M.J."/>
            <person name="Copetti D."/>
            <person name="Mohd Noor M.I."/>
            <person name="Ong R.C."/>
            <person name="Putra M."/>
            <person name="Sireger I.Z."/>
            <person name="Indrioko S."/>
            <person name="Kosugi Y."/>
            <person name="Izuno A."/>
            <person name="Isagi Y."/>
            <person name="Lee S.L."/>
            <person name="Shimizu K.K."/>
        </authorList>
    </citation>
    <scope>NUCLEOTIDE SEQUENCE [LARGE SCALE GENOMIC DNA]</scope>
    <source>
        <strain evidence="7">214</strain>
    </source>
</reference>
<dbReference type="PANTHER" id="PTHR13673">
    <property type="entry name" value="ESOPHAGEAL CANCER ASSOCIATED PROTEIN"/>
    <property type="match status" value="1"/>
</dbReference>
<feature type="compositionally biased region" description="Basic and acidic residues" evidence="6">
    <location>
        <begin position="38"/>
        <end position="48"/>
    </location>
</feature>
<feature type="compositionally biased region" description="Low complexity" evidence="6">
    <location>
        <begin position="27"/>
        <end position="37"/>
    </location>
</feature>
<comment type="caution">
    <text evidence="7">The sequence shown here is derived from an EMBL/GenBank/DDBJ whole genome shotgun (WGS) entry which is preliminary data.</text>
</comment>
<keyword evidence="8" id="KW-1185">Reference proteome</keyword>
<dbReference type="GO" id="GO:0015031">
    <property type="term" value="P:protein transport"/>
    <property type="evidence" value="ECO:0007669"/>
    <property type="project" value="UniProtKB-KW"/>
</dbReference>
<dbReference type="GO" id="GO:0005768">
    <property type="term" value="C:endosome"/>
    <property type="evidence" value="ECO:0007669"/>
    <property type="project" value="UniProtKB-SubCell"/>
</dbReference>
<sequence length="882" mass="99496">MEFRRRNYVAEKESHALPRSSAEHHPLSASAPSPSLHHQAEDVAVEDRANDFFDPLRAPDANTAASLDDLQDFDSPSAENEAAAQVQAKEWTSFKRLLMQRFPVSKMVSISSMSNVIVRSGKASMHLEELDEPEQGSKVITRQEYVSRLHELKDEINRAWHAEDRVTGLKLSIKVAKLLLDTSVSNFYPTLFVLATDILDMVGDMVWERIEQKAEFAEDGTRHSLPENFEASDVCFEAKETCNNWFCKVGSIRELLPRIYLELAILPCWHFLLDQPIESLQRLVMMTRGLADPLASAYCRLYLAHCAQKLRLNDTGYLATCVNDIKILVMQISSTKKTSHGHADKKRLLVNLMEPAIEFIMKCIFKDVSQRQVYKVLVELGLGRNQGELFGSSPCVSIVLQHLLKELPTNMVNSHAMDILQLIKCSNDYSYNQSLNYRLLGLRLCERRFQIANYNAVIDEVIQVVSQYGLDEYLKVVDAFLDIILQNQMDSHLDTILERISELACGKEIVEDELASLESILVKLLSHFKDLEDVFALNHFLEILDMMHGSSLSIVNMHILDKATRMGYLREPTTIQLLFEIAQALHNDIDLANIKTDDNQQQARLISRFVRLVDHETEFERHLAFLVECRGAFAGINELKETIVHASNSIATKALNDGKKNLSFFRSCIAFSEVTIPSISSHIKQLHLYLETAEVALLGGLFAHSDGLIDSAINCLQNIDLNEGSRIQADSDGILSSIQKLCSFLVVVPDNPEQGVLHVPKHVLSMIYSQSWPPRIKAKIFCGIVSLLATLSQQRLPYRADHPEVLCNDILFFGDSSYMHELISLTESVLQDLVDVIEQEPSRAARGSMALEICNHLASSCKVGPCIPFCSNLYFFSLKIPY</sequence>
<evidence type="ECO:0000256" key="4">
    <source>
        <dbReference type="ARBA" id="ARBA00022753"/>
    </source>
</evidence>
<dbReference type="GO" id="GO:0032456">
    <property type="term" value="P:endocytic recycling"/>
    <property type="evidence" value="ECO:0007669"/>
    <property type="project" value="InterPro"/>
</dbReference>
<evidence type="ECO:0000313" key="7">
    <source>
        <dbReference type="EMBL" id="GKV38765.1"/>
    </source>
</evidence>
<feature type="compositionally biased region" description="Basic and acidic residues" evidence="6">
    <location>
        <begin position="1"/>
        <end position="26"/>
    </location>
</feature>
<organism evidence="7 8">
    <name type="scientific">Rubroshorea leprosula</name>
    <dbReference type="NCBI Taxonomy" id="152421"/>
    <lineage>
        <taxon>Eukaryota</taxon>
        <taxon>Viridiplantae</taxon>
        <taxon>Streptophyta</taxon>
        <taxon>Embryophyta</taxon>
        <taxon>Tracheophyta</taxon>
        <taxon>Spermatophyta</taxon>
        <taxon>Magnoliopsida</taxon>
        <taxon>eudicotyledons</taxon>
        <taxon>Gunneridae</taxon>
        <taxon>Pentapetalae</taxon>
        <taxon>rosids</taxon>
        <taxon>malvids</taxon>
        <taxon>Malvales</taxon>
        <taxon>Dipterocarpaceae</taxon>
        <taxon>Rubroshorea</taxon>
    </lineage>
</organism>
<dbReference type="PANTHER" id="PTHR13673:SF0">
    <property type="entry name" value="VPS35 ENDOSOMAL PROTEIN-SORTING FACTOR-LIKE"/>
    <property type="match status" value="1"/>
</dbReference>
<keyword evidence="3" id="KW-0813">Transport</keyword>
<keyword evidence="5" id="KW-0653">Protein transport</keyword>
<evidence type="ECO:0000256" key="3">
    <source>
        <dbReference type="ARBA" id="ARBA00022448"/>
    </source>
</evidence>
<dbReference type="InterPro" id="IPR029705">
    <property type="entry name" value="VPS35L"/>
</dbReference>